<keyword evidence="12 18" id="KW-0408">Iron</keyword>
<evidence type="ECO:0000256" key="17">
    <source>
        <dbReference type="ARBA" id="ARBA00047816"/>
    </source>
</evidence>
<evidence type="ECO:0000256" key="16">
    <source>
        <dbReference type="ARBA" id="ARBA00031399"/>
    </source>
</evidence>
<evidence type="ECO:0000256" key="15">
    <source>
        <dbReference type="ARBA" id="ARBA00024688"/>
    </source>
</evidence>
<dbReference type="CDD" id="cd13915">
    <property type="entry name" value="CuRO_HCO_II_like_2"/>
    <property type="match status" value="1"/>
</dbReference>
<dbReference type="PROSITE" id="PS50857">
    <property type="entry name" value="COX2_CUA"/>
    <property type="match status" value="1"/>
</dbReference>
<dbReference type="GO" id="GO:0005507">
    <property type="term" value="F:copper ion binding"/>
    <property type="evidence" value="ECO:0007669"/>
    <property type="project" value="InterPro"/>
</dbReference>
<comment type="catalytic activity">
    <reaction evidence="17">
        <text>4 Fe(II)-[cytochrome c] + O2 + 8 H(+)(in) = 4 Fe(III)-[cytochrome c] + 2 H2O + 4 H(+)(out)</text>
        <dbReference type="Rhea" id="RHEA:11436"/>
        <dbReference type="Rhea" id="RHEA-COMP:10350"/>
        <dbReference type="Rhea" id="RHEA-COMP:14399"/>
        <dbReference type="ChEBI" id="CHEBI:15377"/>
        <dbReference type="ChEBI" id="CHEBI:15378"/>
        <dbReference type="ChEBI" id="CHEBI:15379"/>
        <dbReference type="ChEBI" id="CHEBI:29033"/>
        <dbReference type="ChEBI" id="CHEBI:29034"/>
        <dbReference type="EC" id="7.1.1.9"/>
    </reaction>
</comment>
<name>A0A1H7ZID2_9SPHN</name>
<evidence type="ECO:0000256" key="1">
    <source>
        <dbReference type="ARBA" id="ARBA00004141"/>
    </source>
</evidence>
<evidence type="ECO:0000256" key="11">
    <source>
        <dbReference type="ARBA" id="ARBA00022989"/>
    </source>
</evidence>
<dbReference type="NCBIfam" id="TIGR02866">
    <property type="entry name" value="CoxB"/>
    <property type="match status" value="1"/>
</dbReference>
<keyword evidence="5 18" id="KW-0349">Heme</keyword>
<dbReference type="InterPro" id="IPR036909">
    <property type="entry name" value="Cyt_c-like_dom_sf"/>
</dbReference>
<accession>A0A1H7ZID2</accession>
<proteinExistence type="inferred from homology"/>
<evidence type="ECO:0000313" key="22">
    <source>
        <dbReference type="EMBL" id="SEM57187.1"/>
    </source>
</evidence>
<dbReference type="STRING" id="1166340.SAMN05192583_0678"/>
<feature type="domain" description="Cytochrome c" evidence="21">
    <location>
        <begin position="209"/>
        <end position="303"/>
    </location>
</feature>
<dbReference type="GO" id="GO:0016491">
    <property type="term" value="F:oxidoreductase activity"/>
    <property type="evidence" value="ECO:0007669"/>
    <property type="project" value="InterPro"/>
</dbReference>
<feature type="transmembrane region" description="Helical" evidence="19">
    <location>
        <begin position="61"/>
        <end position="81"/>
    </location>
</feature>
<dbReference type="EC" id="7.1.1.9" evidence="3"/>
<evidence type="ECO:0000259" key="20">
    <source>
        <dbReference type="PROSITE" id="PS50857"/>
    </source>
</evidence>
<dbReference type="AlphaFoldDB" id="A0A1H7ZID2"/>
<dbReference type="InterPro" id="IPR036257">
    <property type="entry name" value="Cyt_c_oxidase_su2_TM_sf"/>
</dbReference>
<dbReference type="InterPro" id="IPR045187">
    <property type="entry name" value="CcO_II"/>
</dbReference>
<evidence type="ECO:0000256" key="13">
    <source>
        <dbReference type="ARBA" id="ARBA00023008"/>
    </source>
</evidence>
<protein>
    <recommendedName>
        <fullName evidence="3">cytochrome-c oxidase</fullName>
        <ecNumber evidence="3">7.1.1.9</ecNumber>
    </recommendedName>
    <alternativeName>
        <fullName evidence="16">Cytochrome aa3 subunit 2</fullName>
    </alternativeName>
</protein>
<dbReference type="Gene3D" id="2.60.40.420">
    <property type="entry name" value="Cupredoxins - blue copper proteins"/>
    <property type="match status" value="1"/>
</dbReference>
<evidence type="ECO:0000256" key="5">
    <source>
        <dbReference type="ARBA" id="ARBA00022617"/>
    </source>
</evidence>
<dbReference type="InterPro" id="IPR014222">
    <property type="entry name" value="Cyt_c_oxidase_su2"/>
</dbReference>
<dbReference type="OrthoDB" id="9781261at2"/>
<evidence type="ECO:0000256" key="19">
    <source>
        <dbReference type="SAM" id="Phobius"/>
    </source>
</evidence>
<feature type="transmembrane region" description="Helical" evidence="19">
    <location>
        <begin position="16"/>
        <end position="40"/>
    </location>
</feature>
<reference evidence="23" key="1">
    <citation type="submission" date="2016-10" db="EMBL/GenBank/DDBJ databases">
        <authorList>
            <person name="Varghese N."/>
            <person name="Submissions S."/>
        </authorList>
    </citation>
    <scope>NUCLEOTIDE SEQUENCE [LARGE SCALE GENOMIC DNA]</scope>
    <source>
        <strain evidence="23">S6-262</strain>
    </source>
</reference>
<keyword evidence="13" id="KW-0186">Copper</keyword>
<dbReference type="GO" id="GO:0016020">
    <property type="term" value="C:membrane"/>
    <property type="evidence" value="ECO:0007669"/>
    <property type="project" value="UniProtKB-SubCell"/>
</dbReference>
<dbReference type="Gene3D" id="1.10.760.10">
    <property type="entry name" value="Cytochrome c-like domain"/>
    <property type="match status" value="1"/>
</dbReference>
<evidence type="ECO:0000256" key="18">
    <source>
        <dbReference type="PROSITE-ProRule" id="PRU00433"/>
    </source>
</evidence>
<dbReference type="RefSeq" id="WP_093664266.1">
    <property type="nucleotide sequence ID" value="NZ_FOCF01000001.1"/>
</dbReference>
<evidence type="ECO:0000313" key="23">
    <source>
        <dbReference type="Proteomes" id="UP000199206"/>
    </source>
</evidence>
<dbReference type="InterPro" id="IPR009056">
    <property type="entry name" value="Cyt_c-like_dom"/>
</dbReference>
<evidence type="ECO:0000259" key="21">
    <source>
        <dbReference type="PROSITE" id="PS51007"/>
    </source>
</evidence>
<evidence type="ECO:0000256" key="6">
    <source>
        <dbReference type="ARBA" id="ARBA00022660"/>
    </source>
</evidence>
<dbReference type="EMBL" id="FOCF01000001">
    <property type="protein sequence ID" value="SEM57187.1"/>
    <property type="molecule type" value="Genomic_DNA"/>
</dbReference>
<keyword evidence="7 19" id="KW-0812">Transmembrane</keyword>
<keyword evidence="8 18" id="KW-0479">Metal-binding</keyword>
<feature type="domain" description="Cytochrome oxidase subunit II copper A binding" evidence="20">
    <location>
        <begin position="92"/>
        <end position="203"/>
    </location>
</feature>
<dbReference type="PROSITE" id="PS51007">
    <property type="entry name" value="CYTC"/>
    <property type="match status" value="1"/>
</dbReference>
<dbReference type="InterPro" id="IPR001505">
    <property type="entry name" value="Copper_CuA"/>
</dbReference>
<evidence type="ECO:0000256" key="4">
    <source>
        <dbReference type="ARBA" id="ARBA00022448"/>
    </source>
</evidence>
<keyword evidence="14 19" id="KW-0472">Membrane</keyword>
<dbReference type="InterPro" id="IPR002429">
    <property type="entry name" value="CcO_II-like_C"/>
</dbReference>
<dbReference type="Pfam" id="PF00116">
    <property type="entry name" value="COX2"/>
    <property type="match status" value="1"/>
</dbReference>
<keyword evidence="11 19" id="KW-1133">Transmembrane helix</keyword>
<dbReference type="InterPro" id="IPR008972">
    <property type="entry name" value="Cupredoxin"/>
</dbReference>
<comment type="similarity">
    <text evidence="2">Belongs to the cytochrome c oxidase subunit 2 family.</text>
</comment>
<dbReference type="SUPFAM" id="SSF46626">
    <property type="entry name" value="Cytochrome c"/>
    <property type="match status" value="1"/>
</dbReference>
<evidence type="ECO:0000256" key="14">
    <source>
        <dbReference type="ARBA" id="ARBA00023136"/>
    </source>
</evidence>
<evidence type="ECO:0000256" key="8">
    <source>
        <dbReference type="ARBA" id="ARBA00022723"/>
    </source>
</evidence>
<dbReference type="PROSITE" id="PS00078">
    <property type="entry name" value="COX2"/>
    <property type="match status" value="1"/>
</dbReference>
<dbReference type="GO" id="GO:0004129">
    <property type="term" value="F:cytochrome-c oxidase activity"/>
    <property type="evidence" value="ECO:0007669"/>
    <property type="project" value="UniProtKB-EC"/>
</dbReference>
<keyword evidence="10" id="KW-0249">Electron transport</keyword>
<dbReference type="Gene3D" id="1.10.287.90">
    <property type="match status" value="1"/>
</dbReference>
<evidence type="ECO:0000256" key="10">
    <source>
        <dbReference type="ARBA" id="ARBA00022982"/>
    </source>
</evidence>
<dbReference type="SUPFAM" id="SSF49503">
    <property type="entry name" value="Cupredoxins"/>
    <property type="match status" value="1"/>
</dbReference>
<keyword evidence="23" id="KW-1185">Reference proteome</keyword>
<dbReference type="PANTHER" id="PTHR22888:SF9">
    <property type="entry name" value="CYTOCHROME C OXIDASE SUBUNIT 2"/>
    <property type="match status" value="1"/>
</dbReference>
<dbReference type="GO" id="GO:0020037">
    <property type="term" value="F:heme binding"/>
    <property type="evidence" value="ECO:0007669"/>
    <property type="project" value="InterPro"/>
</dbReference>
<evidence type="ECO:0000256" key="12">
    <source>
        <dbReference type="ARBA" id="ARBA00023004"/>
    </source>
</evidence>
<comment type="subcellular location">
    <subcellularLocation>
        <location evidence="1">Membrane</location>
        <topology evidence="1">Multi-pass membrane protein</topology>
    </subcellularLocation>
</comment>
<comment type="function">
    <text evidence="15">Subunits I and II form the functional core of the enzyme complex. Electrons originating in cytochrome c are transferred via heme a and Cu(A) to the binuclear center formed by heme a3 and Cu(B).</text>
</comment>
<keyword evidence="4" id="KW-0813">Transport</keyword>
<dbReference type="Proteomes" id="UP000199206">
    <property type="component" value="Unassembled WGS sequence"/>
</dbReference>
<dbReference type="PANTHER" id="PTHR22888">
    <property type="entry name" value="CYTOCHROME C OXIDASE, SUBUNIT II"/>
    <property type="match status" value="1"/>
</dbReference>
<sequence length="313" mass="34661">MRPVEASTYAPRVDSIFWMLTAASGAVILLVGTLVLFFSIKYRRGTATPRGPVPDRLSREVEIGWTAATAFAFLFFFWFAAVAETTQFEIPRKAMEIHVVAKQWMWKLEHPNGTREINTLHVPVGVPVRLVMTSQDVIHSFFVPAFRTKQDVLPGRYVEAWFEASKPGTYHLFCTEYCGTDHSRMGGGIVVQSQSDFARWIDAQPQGDSLADQGAVLFRRMGCTGCHGGSSRIRAPSLAGVFGRQQPLEGGGFVTADESYLRDSILLPNKQVVAGYQPVMPSYQGVASEDDLIRLIAYLKSQKVVSPRPEVGP</sequence>
<evidence type="ECO:0000256" key="2">
    <source>
        <dbReference type="ARBA" id="ARBA00007866"/>
    </source>
</evidence>
<dbReference type="Pfam" id="PF00034">
    <property type="entry name" value="Cytochrom_C"/>
    <property type="match status" value="1"/>
</dbReference>
<evidence type="ECO:0000256" key="9">
    <source>
        <dbReference type="ARBA" id="ARBA00022967"/>
    </source>
</evidence>
<evidence type="ECO:0000256" key="7">
    <source>
        <dbReference type="ARBA" id="ARBA00022692"/>
    </source>
</evidence>
<evidence type="ECO:0000256" key="3">
    <source>
        <dbReference type="ARBA" id="ARBA00012949"/>
    </source>
</evidence>
<gene>
    <name evidence="22" type="ORF">SAMN05192583_0678</name>
</gene>
<keyword evidence="9" id="KW-1278">Translocase</keyword>
<dbReference type="GO" id="GO:0042773">
    <property type="term" value="P:ATP synthesis coupled electron transport"/>
    <property type="evidence" value="ECO:0007669"/>
    <property type="project" value="TreeGrafter"/>
</dbReference>
<keyword evidence="6" id="KW-0679">Respiratory chain</keyword>
<organism evidence="22 23">
    <name type="scientific">Sphingomonas gellani</name>
    <dbReference type="NCBI Taxonomy" id="1166340"/>
    <lineage>
        <taxon>Bacteria</taxon>
        <taxon>Pseudomonadati</taxon>
        <taxon>Pseudomonadota</taxon>
        <taxon>Alphaproteobacteria</taxon>
        <taxon>Sphingomonadales</taxon>
        <taxon>Sphingomonadaceae</taxon>
        <taxon>Sphingomonas</taxon>
    </lineage>
</organism>